<sequence>MLGIWIKVFGRHPRTSLFGMESPRSSSDRASPSTISNVIRLLVTFDGSSVEVWSFCFLLIADVQIRSSGAKVQGKFGGRMRRSWAPSQPRIQDSFEICPDEGAEGKGHVHNMTLVACIA</sequence>
<name>A0A4U6TYE6_SETVI</name>
<evidence type="ECO:0000313" key="1">
    <source>
        <dbReference type="EMBL" id="TKW06684.1"/>
    </source>
</evidence>
<dbReference type="Proteomes" id="UP000298652">
    <property type="component" value="Chromosome 7"/>
</dbReference>
<dbReference type="EMBL" id="CM016558">
    <property type="protein sequence ID" value="TKW06684.1"/>
    <property type="molecule type" value="Genomic_DNA"/>
</dbReference>
<accession>A0A4U6TYE6</accession>
<protein>
    <submittedName>
        <fullName evidence="1">Uncharacterized protein</fullName>
    </submittedName>
</protein>
<gene>
    <name evidence="1" type="ORF">SEVIR_7G255500v2</name>
</gene>
<proteinExistence type="predicted"/>
<organism evidence="1 2">
    <name type="scientific">Setaria viridis</name>
    <name type="common">Green bristlegrass</name>
    <name type="synonym">Setaria italica subsp. viridis</name>
    <dbReference type="NCBI Taxonomy" id="4556"/>
    <lineage>
        <taxon>Eukaryota</taxon>
        <taxon>Viridiplantae</taxon>
        <taxon>Streptophyta</taxon>
        <taxon>Embryophyta</taxon>
        <taxon>Tracheophyta</taxon>
        <taxon>Spermatophyta</taxon>
        <taxon>Magnoliopsida</taxon>
        <taxon>Liliopsida</taxon>
        <taxon>Poales</taxon>
        <taxon>Poaceae</taxon>
        <taxon>PACMAD clade</taxon>
        <taxon>Panicoideae</taxon>
        <taxon>Panicodae</taxon>
        <taxon>Paniceae</taxon>
        <taxon>Cenchrinae</taxon>
        <taxon>Setaria</taxon>
    </lineage>
</organism>
<keyword evidence="2" id="KW-1185">Reference proteome</keyword>
<dbReference type="AlphaFoldDB" id="A0A4U6TYE6"/>
<dbReference type="Gramene" id="TKW06684">
    <property type="protein sequence ID" value="TKW06684"/>
    <property type="gene ID" value="SEVIR_7G255500v2"/>
</dbReference>
<reference evidence="1" key="1">
    <citation type="submission" date="2019-03" db="EMBL/GenBank/DDBJ databases">
        <title>WGS assembly of Setaria viridis.</title>
        <authorList>
            <person name="Huang P."/>
            <person name="Jenkins J."/>
            <person name="Grimwood J."/>
            <person name="Barry K."/>
            <person name="Healey A."/>
            <person name="Mamidi S."/>
            <person name="Sreedasyam A."/>
            <person name="Shu S."/>
            <person name="Feldman M."/>
            <person name="Wu J."/>
            <person name="Yu Y."/>
            <person name="Chen C."/>
            <person name="Johnson J."/>
            <person name="Rokhsar D."/>
            <person name="Baxter I."/>
            <person name="Schmutz J."/>
            <person name="Brutnell T."/>
            <person name="Kellogg E."/>
        </authorList>
    </citation>
    <scope>NUCLEOTIDE SEQUENCE [LARGE SCALE GENOMIC DNA]</scope>
</reference>
<evidence type="ECO:0000313" key="2">
    <source>
        <dbReference type="Proteomes" id="UP000298652"/>
    </source>
</evidence>